<organism evidence="1 2">
    <name type="scientific">Leptolyngbya iicbica LK</name>
    <dbReference type="NCBI Taxonomy" id="2294035"/>
    <lineage>
        <taxon>Bacteria</taxon>
        <taxon>Bacillati</taxon>
        <taxon>Cyanobacteriota</taxon>
        <taxon>Cyanophyceae</taxon>
        <taxon>Leptolyngbyales</taxon>
        <taxon>Leptolyngbyaceae</taxon>
        <taxon>Leptolyngbya group</taxon>
        <taxon>Leptolyngbya</taxon>
        <taxon>Leptolyngbya iicbica</taxon>
    </lineage>
</organism>
<sequence>MHQCKRRWEWILVSALTWGGLTGLACSATVSTWGEPSAATSSSQAVVAEAKLPPPESSKVLLSQAFEAAITAAQLAQSATTASEWSAVATAWAEAIQALQAIPTDSPEWLFAQRKTREYLANQAIALQRVEEAARLAIFPPLGNPVLDEQLALYLSYIATFDNPDILIIGSSRALQGLNPQILQQRLAEQGYTDLKVYNFAVNGATAQVVSFILRYLLTPEQMPKMIIWAGGSRSFNSGRFDRTFAQILESPGFAAVQAGDRPTFESATPLAATLDTDNASRFTARDKTQAMPVSSINGYGFLAVNDVFNPDTYYQSFPRVPGAYDDAYLNFNLEGVQAVSTRAIATFARSNNIPLIFINLPLSDDYLDETRSAYEQQFQQFLQQEAQNGDFVVVDLLNEWPGQNLFFADPSHLNRVGAAQVAIRVSETDTIPWDVLAAPAEPPTEE</sequence>
<reference evidence="1 2" key="1">
    <citation type="submission" date="2018-11" db="EMBL/GenBank/DDBJ databases">
        <title>Whole genome sequencing of an environmental sample.</title>
        <authorList>
            <person name="Sarangi A.N."/>
            <person name="Singh D."/>
            <person name="Tripathy S."/>
        </authorList>
    </citation>
    <scope>NUCLEOTIDE SEQUENCE [LARGE SCALE GENOMIC DNA]</scope>
    <source>
        <strain evidence="1 2">Lakshadweep</strain>
    </source>
</reference>
<keyword evidence="2" id="KW-1185">Reference proteome</keyword>
<dbReference type="Proteomes" id="UP000292459">
    <property type="component" value="Unassembled WGS sequence"/>
</dbReference>
<gene>
    <name evidence="1" type="ORF">DYY88_10935</name>
</gene>
<evidence type="ECO:0000313" key="1">
    <source>
        <dbReference type="EMBL" id="RZM79257.1"/>
    </source>
</evidence>
<dbReference type="RefSeq" id="WP_044151316.1">
    <property type="nucleotide sequence ID" value="NZ_QVFV01000002.1"/>
</dbReference>
<dbReference type="InterPro" id="IPR036514">
    <property type="entry name" value="SGNH_hydro_sf"/>
</dbReference>
<dbReference type="OrthoDB" id="453133at2"/>
<evidence type="ECO:0008006" key="3">
    <source>
        <dbReference type="Google" id="ProtNLM"/>
    </source>
</evidence>
<dbReference type="SUPFAM" id="SSF52266">
    <property type="entry name" value="SGNH hydrolase"/>
    <property type="match status" value="1"/>
</dbReference>
<dbReference type="Gene3D" id="3.40.50.1110">
    <property type="entry name" value="SGNH hydrolase"/>
    <property type="match status" value="1"/>
</dbReference>
<proteinExistence type="predicted"/>
<accession>A0A4Q7E8V7</accession>
<comment type="caution">
    <text evidence="1">The sequence shown here is derived from an EMBL/GenBank/DDBJ whole genome shotgun (WGS) entry which is preliminary data.</text>
</comment>
<dbReference type="AlphaFoldDB" id="A0A4Q7E8V7"/>
<dbReference type="PROSITE" id="PS51257">
    <property type="entry name" value="PROKAR_LIPOPROTEIN"/>
    <property type="match status" value="1"/>
</dbReference>
<name>A0A4Q7E8V7_9CYAN</name>
<dbReference type="EMBL" id="QVFV01000002">
    <property type="protein sequence ID" value="RZM79257.1"/>
    <property type="molecule type" value="Genomic_DNA"/>
</dbReference>
<evidence type="ECO:0000313" key="2">
    <source>
        <dbReference type="Proteomes" id="UP000292459"/>
    </source>
</evidence>
<protein>
    <recommendedName>
        <fullName evidence="3">DUF1574 domain-containing protein</fullName>
    </recommendedName>
</protein>